<dbReference type="AlphaFoldDB" id="E0I7A0"/>
<evidence type="ECO:0008006" key="3">
    <source>
        <dbReference type="Google" id="ProtNLM"/>
    </source>
</evidence>
<dbReference type="EMBL" id="AEDD01000003">
    <property type="protein sequence ID" value="EFM11916.1"/>
    <property type="molecule type" value="Genomic_DNA"/>
</dbReference>
<dbReference type="Gene3D" id="3.30.460.40">
    <property type="match status" value="1"/>
</dbReference>
<protein>
    <recommendedName>
        <fullName evidence="3">Nucleotidyltransferase family protein</fullName>
    </recommendedName>
</protein>
<sequence>MDTSPIIGLLNRIYEGQLPLFDDASELEEAWLDVERFQFFSQLYHLIRSKELQQELPEPFMKELKLRADAILFQNMLIRGEMNKLLRVFDNAGIDVIVLKGTRLAEQYFGHFAARPTTDIDLLVRPDRIAEAHALLEREGFCKQDEDDDAHFHFLYNKMFDNVMFPFLGVELHWNILRSHISDTAVDDSWDRALPLKGYQHVKEMAPQDVFYHLCLHGYNHDMLSLKQIHDVVHLVYSLGDEIVYSELFQRAKQHGNYAKVLIVLSLVYRLFPALQARKPLAKMRHWPFWSMQLLRDMTHGQKKWRYYMFRMMSVMVSYDSNKHRLAYLR</sequence>
<dbReference type="STRING" id="717606.PaecuDRAFT_1524"/>
<dbReference type="OrthoDB" id="2659434at2"/>
<accession>E0I7A0</accession>
<evidence type="ECO:0000313" key="1">
    <source>
        <dbReference type="EMBL" id="EFM11916.1"/>
    </source>
</evidence>
<evidence type="ECO:0000313" key="2">
    <source>
        <dbReference type="Proteomes" id="UP000005387"/>
    </source>
</evidence>
<name>E0I7A0_9BACL</name>
<dbReference type="RefSeq" id="WP_006037535.1">
    <property type="nucleotide sequence ID" value="NZ_AEDD01000003.1"/>
</dbReference>
<gene>
    <name evidence="1" type="ORF">PaecuDRAFT_1524</name>
</gene>
<dbReference type="eggNOG" id="COG1216">
    <property type="taxonomic scope" value="Bacteria"/>
</dbReference>
<dbReference type="Pfam" id="PF14907">
    <property type="entry name" value="NTP_transf_5"/>
    <property type="match status" value="1"/>
</dbReference>
<keyword evidence="2" id="KW-1185">Reference proteome</keyword>
<organism evidence="1 2">
    <name type="scientific">Paenibacillus curdlanolyticus YK9</name>
    <dbReference type="NCBI Taxonomy" id="717606"/>
    <lineage>
        <taxon>Bacteria</taxon>
        <taxon>Bacillati</taxon>
        <taxon>Bacillota</taxon>
        <taxon>Bacilli</taxon>
        <taxon>Bacillales</taxon>
        <taxon>Paenibacillaceae</taxon>
        <taxon>Paenibacillus</taxon>
    </lineage>
</organism>
<proteinExistence type="predicted"/>
<dbReference type="InterPro" id="IPR039498">
    <property type="entry name" value="NTP_transf_5"/>
</dbReference>
<reference evidence="1 2" key="1">
    <citation type="submission" date="2010-07" db="EMBL/GenBank/DDBJ databases">
        <title>The draft genome of Paenibacillus curdlanolyticus YK9.</title>
        <authorList>
            <consortium name="US DOE Joint Genome Institute (JGI-PGF)"/>
            <person name="Lucas S."/>
            <person name="Copeland A."/>
            <person name="Lapidus A."/>
            <person name="Cheng J.-F."/>
            <person name="Bruce D."/>
            <person name="Goodwin L."/>
            <person name="Pitluck S."/>
            <person name="Land M.L."/>
            <person name="Hauser L."/>
            <person name="Chang Y.-J."/>
            <person name="Jeffries C."/>
            <person name="Anderson I.J."/>
            <person name="Johnson E."/>
            <person name="Loganathan U."/>
            <person name="Mulhopadhyay B."/>
            <person name="Kyrpides N."/>
            <person name="Woyke T.J."/>
        </authorList>
    </citation>
    <scope>NUCLEOTIDE SEQUENCE [LARGE SCALE GENOMIC DNA]</scope>
    <source>
        <strain evidence="1 2">YK9</strain>
    </source>
</reference>
<dbReference type="Proteomes" id="UP000005387">
    <property type="component" value="Unassembled WGS sequence"/>
</dbReference>